<keyword evidence="4" id="KW-0235">DNA replication</keyword>
<sequence length="506" mass="57146">MQKSTQKNILSYFSKTPVTKAESSAPTTETTVESKSSESPEIKNVSKKKRRISSSSEEDSLAKSNEKQSSVKDNEKGTQQTKQPERKSLKFSPKSPKTPPKTEKIVKTPPSPKKESPENKPSNGQSNEGKTLKVQSAGAGQAGVNYNPRKLRIGLAELSVLQALAQAVTLTPPVDNKEPPFTLNAYENRSAATVKDKVEETALVIKTVFSVAWDCDRKQILPFQILSTRKRKDAKESEIKVQVCVYMFDLLYLNGQNLVELPFTKRRELLYEHFNEFEGHWKFATKLDTNDLDELQTFLEDAVKGNCEGLMVKTLKKEATYEIAKRSRNWLKLKKDYMSGVGDSLDLVVLGGYRGRGKRTGTYGGFLLGCYDQENEEYQSICKIGTGFSDDDLATHTAFFKDHVIKEPRPYYRYNQAHAPDEWFDVCQVWEVKCADLSLSPAHQAGIGLVDPEKGISLRFPRFIRIRDDKAVEDATSAQQVADMYQNQDQIKNQQSGRKVDEEDFY</sequence>
<dbReference type="Proteomes" id="UP000183832">
    <property type="component" value="Unassembled WGS sequence"/>
</dbReference>
<dbReference type="SUPFAM" id="SSF117018">
    <property type="entry name" value="ATP-dependent DNA ligase DNA-binding domain"/>
    <property type="match status" value="1"/>
</dbReference>
<dbReference type="InterPro" id="IPR016059">
    <property type="entry name" value="DNA_ligase_ATP-dep_CS"/>
</dbReference>
<protein>
    <recommendedName>
        <fullName evidence="11">DNA ligase 1</fullName>
    </recommendedName>
    <alternativeName>
        <fullName evidence="12">DNA ligase I</fullName>
    </alternativeName>
</protein>
<evidence type="ECO:0000256" key="12">
    <source>
        <dbReference type="ARBA" id="ARBA00041666"/>
    </source>
</evidence>
<dbReference type="InterPro" id="IPR012340">
    <property type="entry name" value="NA-bd_OB-fold"/>
</dbReference>
<evidence type="ECO:0000256" key="11">
    <source>
        <dbReference type="ARBA" id="ARBA00041131"/>
    </source>
</evidence>
<gene>
    <name evidence="16" type="primary">putative DNA ligase 1</name>
    <name evidence="16" type="ORF">CLUMA_CG011226</name>
</gene>
<dbReference type="Gene3D" id="3.30.470.30">
    <property type="entry name" value="DNA ligase/mRNA capping enzyme"/>
    <property type="match status" value="1"/>
</dbReference>
<keyword evidence="17" id="KW-1185">Reference proteome</keyword>
<dbReference type="AlphaFoldDB" id="A0A1J1ICC4"/>
<dbReference type="CDD" id="cd07969">
    <property type="entry name" value="OBF_DNA_ligase_I"/>
    <property type="match status" value="1"/>
</dbReference>
<name>A0A1J1ICC4_9DIPT</name>
<keyword evidence="2" id="KW-0436">Ligase</keyword>
<dbReference type="FunFam" id="2.40.50.140:FF:000062">
    <property type="entry name" value="DNA ligase"/>
    <property type="match status" value="1"/>
</dbReference>
<evidence type="ECO:0000256" key="4">
    <source>
        <dbReference type="ARBA" id="ARBA00022705"/>
    </source>
</evidence>
<dbReference type="PROSITE" id="PS00333">
    <property type="entry name" value="DNA_LIGASE_A2"/>
    <property type="match status" value="1"/>
</dbReference>
<dbReference type="InterPro" id="IPR050191">
    <property type="entry name" value="ATP-dep_DNA_ligase"/>
</dbReference>
<evidence type="ECO:0000256" key="2">
    <source>
        <dbReference type="ARBA" id="ARBA00022598"/>
    </source>
</evidence>
<dbReference type="PROSITE" id="PS50160">
    <property type="entry name" value="DNA_LIGASE_A3"/>
    <property type="match status" value="1"/>
</dbReference>
<dbReference type="Gene3D" id="2.40.50.140">
    <property type="entry name" value="Nucleic acid-binding proteins"/>
    <property type="match status" value="1"/>
</dbReference>
<evidence type="ECO:0000256" key="7">
    <source>
        <dbReference type="ARBA" id="ARBA00022840"/>
    </source>
</evidence>
<dbReference type="STRING" id="568069.A0A1J1ICC4"/>
<dbReference type="GO" id="GO:0006310">
    <property type="term" value="P:DNA recombination"/>
    <property type="evidence" value="ECO:0007669"/>
    <property type="project" value="UniProtKB-KW"/>
</dbReference>
<keyword evidence="5" id="KW-0547">Nucleotide-binding</keyword>
<comment type="similarity">
    <text evidence="1 13">Belongs to the ATP-dependent DNA ligase family.</text>
</comment>
<keyword evidence="10" id="KW-0131">Cell cycle</keyword>
<dbReference type="GO" id="GO:0003677">
    <property type="term" value="F:DNA binding"/>
    <property type="evidence" value="ECO:0007669"/>
    <property type="project" value="InterPro"/>
</dbReference>
<dbReference type="GO" id="GO:0071897">
    <property type="term" value="P:DNA biosynthetic process"/>
    <property type="evidence" value="ECO:0007669"/>
    <property type="project" value="InterPro"/>
</dbReference>
<dbReference type="InterPro" id="IPR012309">
    <property type="entry name" value="DNA_ligase_ATP-dep_C"/>
</dbReference>
<reference evidence="16 17" key="1">
    <citation type="submission" date="2015-04" db="EMBL/GenBank/DDBJ databases">
        <authorList>
            <person name="Syromyatnikov M.Y."/>
            <person name="Popov V.N."/>
        </authorList>
    </citation>
    <scope>NUCLEOTIDE SEQUENCE [LARGE SCALE GENOMIC DNA]</scope>
</reference>
<keyword evidence="3" id="KW-0132">Cell division</keyword>
<evidence type="ECO:0000256" key="9">
    <source>
        <dbReference type="ARBA" id="ARBA00023204"/>
    </source>
</evidence>
<evidence type="ECO:0000256" key="8">
    <source>
        <dbReference type="ARBA" id="ARBA00023172"/>
    </source>
</evidence>
<dbReference type="Gene3D" id="3.30.1490.70">
    <property type="match status" value="1"/>
</dbReference>
<keyword evidence="8" id="KW-0233">DNA recombination</keyword>
<dbReference type="PANTHER" id="PTHR45674">
    <property type="entry name" value="DNA LIGASE 1/3 FAMILY MEMBER"/>
    <property type="match status" value="1"/>
</dbReference>
<feature type="compositionally biased region" description="Basic and acidic residues" evidence="14">
    <location>
        <begin position="100"/>
        <end position="118"/>
    </location>
</feature>
<evidence type="ECO:0000256" key="1">
    <source>
        <dbReference type="ARBA" id="ARBA00007572"/>
    </source>
</evidence>
<dbReference type="GO" id="GO:0005634">
    <property type="term" value="C:nucleus"/>
    <property type="evidence" value="ECO:0007669"/>
    <property type="project" value="TreeGrafter"/>
</dbReference>
<dbReference type="PANTHER" id="PTHR45674:SF4">
    <property type="entry name" value="DNA LIGASE 1"/>
    <property type="match status" value="1"/>
</dbReference>
<dbReference type="GO" id="GO:0051301">
    <property type="term" value="P:cell division"/>
    <property type="evidence" value="ECO:0007669"/>
    <property type="project" value="UniProtKB-KW"/>
</dbReference>
<dbReference type="Pfam" id="PF01068">
    <property type="entry name" value="DNA_ligase_A_M"/>
    <property type="match status" value="1"/>
</dbReference>
<organism evidence="16 17">
    <name type="scientific">Clunio marinus</name>
    <dbReference type="NCBI Taxonomy" id="568069"/>
    <lineage>
        <taxon>Eukaryota</taxon>
        <taxon>Metazoa</taxon>
        <taxon>Ecdysozoa</taxon>
        <taxon>Arthropoda</taxon>
        <taxon>Hexapoda</taxon>
        <taxon>Insecta</taxon>
        <taxon>Pterygota</taxon>
        <taxon>Neoptera</taxon>
        <taxon>Endopterygota</taxon>
        <taxon>Diptera</taxon>
        <taxon>Nematocera</taxon>
        <taxon>Chironomoidea</taxon>
        <taxon>Chironomidae</taxon>
        <taxon>Clunio</taxon>
    </lineage>
</organism>
<feature type="compositionally biased region" description="Basic and acidic residues" evidence="14">
    <location>
        <begin position="60"/>
        <end position="76"/>
    </location>
</feature>
<dbReference type="GO" id="GO:0006281">
    <property type="term" value="P:DNA repair"/>
    <property type="evidence" value="ECO:0007669"/>
    <property type="project" value="UniProtKB-KW"/>
</dbReference>
<dbReference type="InterPro" id="IPR012310">
    <property type="entry name" value="DNA_ligase_ATP-dep_cent"/>
</dbReference>
<keyword evidence="7" id="KW-0067">ATP-binding</keyword>
<dbReference type="SUPFAM" id="SSF50249">
    <property type="entry name" value="Nucleic acid-binding proteins"/>
    <property type="match status" value="1"/>
</dbReference>
<feature type="region of interest" description="Disordered" evidence="14">
    <location>
        <begin position="1"/>
        <end position="144"/>
    </location>
</feature>
<dbReference type="OrthoDB" id="206088at2759"/>
<evidence type="ECO:0000256" key="5">
    <source>
        <dbReference type="ARBA" id="ARBA00022741"/>
    </source>
</evidence>
<evidence type="ECO:0000256" key="13">
    <source>
        <dbReference type="RuleBase" id="RU004196"/>
    </source>
</evidence>
<evidence type="ECO:0000313" key="16">
    <source>
        <dbReference type="EMBL" id="CRK97851.1"/>
    </source>
</evidence>
<keyword evidence="6" id="KW-0227">DNA damage</keyword>
<dbReference type="GO" id="GO:0005739">
    <property type="term" value="C:mitochondrion"/>
    <property type="evidence" value="ECO:0007669"/>
    <property type="project" value="TreeGrafter"/>
</dbReference>
<accession>A0A1J1ICC4</accession>
<evidence type="ECO:0000259" key="15">
    <source>
        <dbReference type="PROSITE" id="PS50160"/>
    </source>
</evidence>
<proteinExistence type="inferred from homology"/>
<dbReference type="CDD" id="cd07900">
    <property type="entry name" value="Adenylation_DNA_ligase_I_Euk"/>
    <property type="match status" value="1"/>
</dbReference>
<dbReference type="SUPFAM" id="SSF56091">
    <property type="entry name" value="DNA ligase/mRNA capping enzyme, catalytic domain"/>
    <property type="match status" value="1"/>
</dbReference>
<dbReference type="EMBL" id="CVRI01000047">
    <property type="protein sequence ID" value="CRK97851.1"/>
    <property type="molecule type" value="Genomic_DNA"/>
</dbReference>
<evidence type="ECO:0000256" key="14">
    <source>
        <dbReference type="SAM" id="MobiDB-lite"/>
    </source>
</evidence>
<dbReference type="GO" id="GO:0005524">
    <property type="term" value="F:ATP binding"/>
    <property type="evidence" value="ECO:0007669"/>
    <property type="project" value="UniProtKB-KW"/>
</dbReference>
<evidence type="ECO:0000313" key="17">
    <source>
        <dbReference type="Proteomes" id="UP000183832"/>
    </source>
</evidence>
<dbReference type="NCBIfam" id="TIGR00574">
    <property type="entry name" value="dnl1"/>
    <property type="match status" value="1"/>
</dbReference>
<keyword evidence="9" id="KW-0234">DNA repair</keyword>
<dbReference type="Pfam" id="PF04679">
    <property type="entry name" value="DNA_ligase_A_C"/>
    <property type="match status" value="1"/>
</dbReference>
<evidence type="ECO:0000256" key="10">
    <source>
        <dbReference type="ARBA" id="ARBA00023306"/>
    </source>
</evidence>
<dbReference type="InterPro" id="IPR000977">
    <property type="entry name" value="DNA_ligase_ATP-dep"/>
</dbReference>
<feature type="domain" description="ATP-dependent DNA ligase family profile" evidence="15">
    <location>
        <begin position="236"/>
        <end position="372"/>
    </location>
</feature>
<feature type="compositionally biased region" description="Polar residues" evidence="14">
    <location>
        <begin position="1"/>
        <end position="26"/>
    </location>
</feature>
<evidence type="ECO:0000256" key="6">
    <source>
        <dbReference type="ARBA" id="ARBA00022763"/>
    </source>
</evidence>
<dbReference type="InterPro" id="IPR036599">
    <property type="entry name" value="DNA_ligase_N_sf"/>
</dbReference>
<dbReference type="GO" id="GO:1903461">
    <property type="term" value="P:Okazaki fragment processing involved in mitotic DNA replication"/>
    <property type="evidence" value="ECO:0007669"/>
    <property type="project" value="TreeGrafter"/>
</dbReference>
<evidence type="ECO:0000256" key="3">
    <source>
        <dbReference type="ARBA" id="ARBA00022618"/>
    </source>
</evidence>
<dbReference type="GO" id="GO:0003910">
    <property type="term" value="F:DNA ligase (ATP) activity"/>
    <property type="evidence" value="ECO:0007669"/>
    <property type="project" value="InterPro"/>
</dbReference>